<proteinExistence type="predicted"/>
<dbReference type="AlphaFoldDB" id="A0A1F6E2E3"/>
<dbReference type="Gene3D" id="3.40.630.10">
    <property type="entry name" value="Zn peptidases"/>
    <property type="match status" value="1"/>
</dbReference>
<dbReference type="EMBL" id="MFLM01000022">
    <property type="protein sequence ID" value="OGG67796.1"/>
    <property type="molecule type" value="Genomic_DNA"/>
</dbReference>
<dbReference type="PANTHER" id="PTHR15162:SF7">
    <property type="entry name" value="SUCCINYLGLUTAMATE DESUCCINYLASE"/>
    <property type="match status" value="1"/>
</dbReference>
<dbReference type="Pfam" id="PF24827">
    <property type="entry name" value="AstE_AspA_cat"/>
    <property type="match status" value="1"/>
</dbReference>
<evidence type="ECO:0000256" key="2">
    <source>
        <dbReference type="ARBA" id="ARBA00022723"/>
    </source>
</evidence>
<dbReference type="STRING" id="1798499.A3C95_02135"/>
<name>A0A1F6E2E3_9BACT</name>
<evidence type="ECO:0000256" key="4">
    <source>
        <dbReference type="ARBA" id="ARBA00022833"/>
    </source>
</evidence>
<dbReference type="GO" id="GO:0005829">
    <property type="term" value="C:cytosol"/>
    <property type="evidence" value="ECO:0007669"/>
    <property type="project" value="TreeGrafter"/>
</dbReference>
<comment type="caution">
    <text evidence="6">The sequence shown here is derived from an EMBL/GenBank/DDBJ whole genome shotgun (WGS) entry which is preliminary data.</text>
</comment>
<dbReference type="InterPro" id="IPR050178">
    <property type="entry name" value="AspA/AstE_fam"/>
</dbReference>
<gene>
    <name evidence="6" type="ORF">A3C95_02135</name>
</gene>
<comment type="cofactor">
    <cofactor evidence="1">
        <name>Zn(2+)</name>
        <dbReference type="ChEBI" id="CHEBI:29105"/>
    </cofactor>
</comment>
<dbReference type="InterPro" id="IPR055438">
    <property type="entry name" value="AstE_AspA_cat"/>
</dbReference>
<evidence type="ECO:0000313" key="6">
    <source>
        <dbReference type="EMBL" id="OGG67796.1"/>
    </source>
</evidence>
<accession>A0A1F6E2E3</accession>
<dbReference type="GO" id="GO:0016788">
    <property type="term" value="F:hydrolase activity, acting on ester bonds"/>
    <property type="evidence" value="ECO:0007669"/>
    <property type="project" value="InterPro"/>
</dbReference>
<organism evidence="6 7">
    <name type="scientific">Candidatus Kaiserbacteria bacterium RIFCSPHIGHO2_02_FULL_56_30</name>
    <dbReference type="NCBI Taxonomy" id="1798499"/>
    <lineage>
        <taxon>Bacteria</taxon>
        <taxon>Candidatus Kaiseribacteriota</taxon>
    </lineage>
</organism>
<evidence type="ECO:0000256" key="1">
    <source>
        <dbReference type="ARBA" id="ARBA00001947"/>
    </source>
</evidence>
<reference evidence="6 7" key="1">
    <citation type="journal article" date="2016" name="Nat. Commun.">
        <title>Thousands of microbial genomes shed light on interconnected biogeochemical processes in an aquifer system.</title>
        <authorList>
            <person name="Anantharaman K."/>
            <person name="Brown C.T."/>
            <person name="Hug L.A."/>
            <person name="Sharon I."/>
            <person name="Castelle C.J."/>
            <person name="Probst A.J."/>
            <person name="Thomas B.C."/>
            <person name="Singh A."/>
            <person name="Wilkins M.J."/>
            <person name="Karaoz U."/>
            <person name="Brodie E.L."/>
            <person name="Williams K.H."/>
            <person name="Hubbard S.S."/>
            <person name="Banfield J.F."/>
        </authorList>
    </citation>
    <scope>NUCLEOTIDE SEQUENCE [LARGE SCALE GENOMIC DNA]</scope>
</reference>
<evidence type="ECO:0000256" key="3">
    <source>
        <dbReference type="ARBA" id="ARBA00022801"/>
    </source>
</evidence>
<evidence type="ECO:0000313" key="7">
    <source>
        <dbReference type="Proteomes" id="UP000177107"/>
    </source>
</evidence>
<sequence length="321" mass="36164">MSYTLAELQTTFERFKQSSYEGVLGVMRVDSRRPGSVLGISACTHGNEPSGLAVFEFLLKEKHIEKELLCGSLYLVVNNIRATEKFFSAVNEEEIRKSRYCDVNMNRLPKDTLELENDARYEVVRARKVYPIWERFTVGLDVHSTLDPSEPMIISRGGGFHPELVRGFPIQTLISNIDKIQLGAPAFAFYGGLESNTQVFAIEAGQHTDPESFGRAVACATALLQNLGMLSGTSAERRVDYREYHINDSIIFPNSSFDFVKSFKSYDEIRKGELLARNANGEEIHAPFDGHLIMPTSRRGDKKDISEEVAFLSRPVKIRQI</sequence>
<keyword evidence="2" id="KW-0479">Metal-binding</keyword>
<protein>
    <recommendedName>
        <fullName evidence="5">Succinylglutamate desuccinylase/Aspartoacylase catalytic domain-containing protein</fullName>
    </recommendedName>
</protein>
<dbReference type="PANTHER" id="PTHR15162">
    <property type="entry name" value="ASPARTOACYLASE"/>
    <property type="match status" value="1"/>
</dbReference>
<feature type="domain" description="Succinylglutamate desuccinylase/Aspartoacylase catalytic" evidence="5">
    <location>
        <begin position="38"/>
        <end position="146"/>
    </location>
</feature>
<keyword evidence="3" id="KW-0378">Hydrolase</keyword>
<evidence type="ECO:0000259" key="5">
    <source>
        <dbReference type="Pfam" id="PF24827"/>
    </source>
</evidence>
<keyword evidence="4" id="KW-0862">Zinc</keyword>
<dbReference type="Proteomes" id="UP000177107">
    <property type="component" value="Unassembled WGS sequence"/>
</dbReference>
<dbReference type="GO" id="GO:0046872">
    <property type="term" value="F:metal ion binding"/>
    <property type="evidence" value="ECO:0007669"/>
    <property type="project" value="UniProtKB-KW"/>
</dbReference>
<dbReference type="SUPFAM" id="SSF53187">
    <property type="entry name" value="Zn-dependent exopeptidases"/>
    <property type="match status" value="1"/>
</dbReference>